<dbReference type="EMBL" id="CAINUL010000018">
    <property type="protein sequence ID" value="CAD0114982.1"/>
    <property type="molecule type" value="Genomic_DNA"/>
</dbReference>
<sequence length="275" mass="30934">RTRIIKACPNVESVEIELSDQESKDLGLRNAKRSEETEFANSLTALPEGMRILKMNYPGVVPANQLFSSPAIPLIIGKDLLSLRLNTISRQLQFLEIRAVLSDDIFDMTDSATSWPRLQTLYIDLDPCTPSGDWVLGPDLEASDVEPDYEHAYEDEVSMGGYKNETQWPARMHFPRRSFRTAVNRDILDDINLAVVQALIRMPNLRDLGINVGNAEAETGCICQLIKWSGIVGLLPCTRPHLDVLRAWKQIVEKRTGELQIQVLGYEHTSLSFAL</sequence>
<organism evidence="1 2">
    <name type="scientific">Aureobasidium uvarum</name>
    <dbReference type="NCBI Taxonomy" id="2773716"/>
    <lineage>
        <taxon>Eukaryota</taxon>
        <taxon>Fungi</taxon>
        <taxon>Dikarya</taxon>
        <taxon>Ascomycota</taxon>
        <taxon>Pezizomycotina</taxon>
        <taxon>Dothideomycetes</taxon>
        <taxon>Dothideomycetidae</taxon>
        <taxon>Dothideales</taxon>
        <taxon>Saccotheciaceae</taxon>
        <taxon>Aureobasidium</taxon>
    </lineage>
</organism>
<gene>
    <name evidence="1" type="ORF">AWRI4620_LOCUS9237</name>
</gene>
<evidence type="ECO:0000313" key="1">
    <source>
        <dbReference type="EMBL" id="CAD0114982.1"/>
    </source>
</evidence>
<dbReference type="Proteomes" id="UP000745764">
    <property type="component" value="Unassembled WGS sequence"/>
</dbReference>
<proteinExistence type="predicted"/>
<accession>A0A9N8PYD4</accession>
<reference evidence="1" key="1">
    <citation type="submission" date="2020-06" db="EMBL/GenBank/DDBJ databases">
        <authorList>
            <person name="Onetto C."/>
        </authorList>
    </citation>
    <scope>NUCLEOTIDE SEQUENCE</scope>
</reference>
<feature type="non-terminal residue" evidence="1">
    <location>
        <position position="1"/>
    </location>
</feature>
<name>A0A9N8PYD4_9PEZI</name>
<dbReference type="AlphaFoldDB" id="A0A9N8PYD4"/>
<protein>
    <recommendedName>
        <fullName evidence="3">F-box domain-containing protein</fullName>
    </recommendedName>
</protein>
<evidence type="ECO:0000313" key="2">
    <source>
        <dbReference type="Proteomes" id="UP000745764"/>
    </source>
</evidence>
<evidence type="ECO:0008006" key="3">
    <source>
        <dbReference type="Google" id="ProtNLM"/>
    </source>
</evidence>
<comment type="caution">
    <text evidence="1">The sequence shown here is derived from an EMBL/GenBank/DDBJ whole genome shotgun (WGS) entry which is preliminary data.</text>
</comment>
<dbReference type="OrthoDB" id="5985073at2759"/>
<keyword evidence="2" id="KW-1185">Reference proteome</keyword>